<dbReference type="EMBL" id="CM047585">
    <property type="protein sequence ID" value="KAI9910541.1"/>
    <property type="molecule type" value="Genomic_DNA"/>
</dbReference>
<name>A0ACC0VWR5_9STRA</name>
<proteinExistence type="predicted"/>
<protein>
    <submittedName>
        <fullName evidence="1">Uncharacterized protein</fullName>
    </submittedName>
</protein>
<accession>A0ACC0VWR5</accession>
<evidence type="ECO:0000313" key="2">
    <source>
        <dbReference type="Proteomes" id="UP001163321"/>
    </source>
</evidence>
<gene>
    <name evidence="1" type="ORF">PsorP6_010286</name>
</gene>
<organism evidence="1 2">
    <name type="scientific">Peronosclerospora sorghi</name>
    <dbReference type="NCBI Taxonomy" id="230839"/>
    <lineage>
        <taxon>Eukaryota</taxon>
        <taxon>Sar</taxon>
        <taxon>Stramenopiles</taxon>
        <taxon>Oomycota</taxon>
        <taxon>Peronosporomycetes</taxon>
        <taxon>Peronosporales</taxon>
        <taxon>Peronosporaceae</taxon>
        <taxon>Peronosclerospora</taxon>
    </lineage>
</organism>
<comment type="caution">
    <text evidence="1">The sequence shown here is derived from an EMBL/GenBank/DDBJ whole genome shotgun (WGS) entry which is preliminary data.</text>
</comment>
<keyword evidence="2" id="KW-1185">Reference proteome</keyword>
<sequence length="123" mass="13204">MAFVGGAWKRRAASYTTKEIPDDDTMRGKTAPCAIHRVAKSLIFDAEACGLLHPRGTIIEATGGSTGISLALIGAARGYKTLLTMPDITAKEKVDMMKIMGAQVHISPTTSMADKEKHFFHVA</sequence>
<reference evidence="1 2" key="1">
    <citation type="journal article" date="2022" name="bioRxiv">
        <title>The genome of the oomycete Peronosclerospora sorghi, a cosmopolitan pathogen of maize and sorghum, is inflated with dispersed pseudogenes.</title>
        <authorList>
            <person name="Fletcher K."/>
            <person name="Martin F."/>
            <person name="Isakeit T."/>
            <person name="Cavanaugh K."/>
            <person name="Magill C."/>
            <person name="Michelmore R."/>
        </authorList>
    </citation>
    <scope>NUCLEOTIDE SEQUENCE [LARGE SCALE GENOMIC DNA]</scope>
    <source>
        <strain evidence="1">P6</strain>
    </source>
</reference>
<dbReference type="Proteomes" id="UP001163321">
    <property type="component" value="Chromosome 6"/>
</dbReference>
<evidence type="ECO:0000313" key="1">
    <source>
        <dbReference type="EMBL" id="KAI9910541.1"/>
    </source>
</evidence>